<dbReference type="EMBL" id="CM056810">
    <property type="protein sequence ID" value="KAJ8645111.1"/>
    <property type="molecule type" value="Genomic_DNA"/>
</dbReference>
<reference evidence="1 2" key="1">
    <citation type="journal article" date="2022" name="Hortic Res">
        <title>A haplotype resolved chromosomal level avocado genome allows analysis of novel avocado genes.</title>
        <authorList>
            <person name="Nath O."/>
            <person name="Fletcher S.J."/>
            <person name="Hayward A."/>
            <person name="Shaw L.M."/>
            <person name="Masouleh A.K."/>
            <person name="Furtado A."/>
            <person name="Henry R.J."/>
            <person name="Mitter N."/>
        </authorList>
    </citation>
    <scope>NUCLEOTIDE SEQUENCE [LARGE SCALE GENOMIC DNA]</scope>
    <source>
        <strain evidence="2">cv. Hass</strain>
    </source>
</reference>
<keyword evidence="2" id="KW-1185">Reference proteome</keyword>
<dbReference type="Proteomes" id="UP001234297">
    <property type="component" value="Chromosome 2"/>
</dbReference>
<comment type="caution">
    <text evidence="1">The sequence shown here is derived from an EMBL/GenBank/DDBJ whole genome shotgun (WGS) entry which is preliminary data.</text>
</comment>
<accession>A0ACC2MIA5</accession>
<organism evidence="1 2">
    <name type="scientific">Persea americana</name>
    <name type="common">Avocado</name>
    <dbReference type="NCBI Taxonomy" id="3435"/>
    <lineage>
        <taxon>Eukaryota</taxon>
        <taxon>Viridiplantae</taxon>
        <taxon>Streptophyta</taxon>
        <taxon>Embryophyta</taxon>
        <taxon>Tracheophyta</taxon>
        <taxon>Spermatophyta</taxon>
        <taxon>Magnoliopsida</taxon>
        <taxon>Magnoliidae</taxon>
        <taxon>Laurales</taxon>
        <taxon>Lauraceae</taxon>
        <taxon>Persea</taxon>
    </lineage>
</organism>
<name>A0ACC2MIA5_PERAE</name>
<protein>
    <submittedName>
        <fullName evidence="1">Uncharacterized protein</fullName>
    </submittedName>
</protein>
<evidence type="ECO:0000313" key="2">
    <source>
        <dbReference type="Proteomes" id="UP001234297"/>
    </source>
</evidence>
<gene>
    <name evidence="1" type="ORF">MRB53_006859</name>
</gene>
<sequence length="177" mass="20356">MTKSRGFLVDGRASSIFHFHRFRGGKGNPREGVFLLLVGRASSICGRRQSLGFIDLWLGEEETILTIMFGPDICGYTTRKVHAIFSRNGQNHLIKKNDPCETDQLTHAYTLIVRPDATYSILIDNNEKKSGSLYTDWDILPLKKITDPNAKKHKFICLKYDQPNWHKSVWIRTFRSN</sequence>
<evidence type="ECO:0000313" key="1">
    <source>
        <dbReference type="EMBL" id="KAJ8645111.1"/>
    </source>
</evidence>
<proteinExistence type="predicted"/>